<dbReference type="AlphaFoldDB" id="A0A310SHV9"/>
<organism evidence="1 2">
    <name type="scientific">Eufriesea mexicana</name>
    <dbReference type="NCBI Taxonomy" id="516756"/>
    <lineage>
        <taxon>Eukaryota</taxon>
        <taxon>Metazoa</taxon>
        <taxon>Ecdysozoa</taxon>
        <taxon>Arthropoda</taxon>
        <taxon>Hexapoda</taxon>
        <taxon>Insecta</taxon>
        <taxon>Pterygota</taxon>
        <taxon>Neoptera</taxon>
        <taxon>Endopterygota</taxon>
        <taxon>Hymenoptera</taxon>
        <taxon>Apocrita</taxon>
        <taxon>Aculeata</taxon>
        <taxon>Apoidea</taxon>
        <taxon>Anthophila</taxon>
        <taxon>Apidae</taxon>
        <taxon>Eufriesea</taxon>
    </lineage>
</organism>
<keyword evidence="2" id="KW-1185">Reference proteome</keyword>
<dbReference type="EMBL" id="KQ768897">
    <property type="protein sequence ID" value="OAD53032.1"/>
    <property type="molecule type" value="Genomic_DNA"/>
</dbReference>
<evidence type="ECO:0000313" key="1">
    <source>
        <dbReference type="EMBL" id="OAD53032.1"/>
    </source>
</evidence>
<sequence>MYNTCMPKNLCCHWLLPYSCANINPTEVVGQHNQKLRVCWNNIDFRKCTNRRMCT</sequence>
<dbReference type="Proteomes" id="UP000250275">
    <property type="component" value="Unassembled WGS sequence"/>
</dbReference>
<gene>
    <name evidence="1" type="ORF">WN48_10937</name>
</gene>
<proteinExistence type="predicted"/>
<evidence type="ECO:0000313" key="2">
    <source>
        <dbReference type="Proteomes" id="UP000250275"/>
    </source>
</evidence>
<protein>
    <submittedName>
        <fullName evidence="1">Uncharacterized protein</fullName>
    </submittedName>
</protein>
<name>A0A310SHV9_9HYME</name>
<reference evidence="1 2" key="1">
    <citation type="submission" date="2015-07" db="EMBL/GenBank/DDBJ databases">
        <title>The genome of Eufriesea mexicana.</title>
        <authorList>
            <person name="Pan H."/>
            <person name="Kapheim K."/>
        </authorList>
    </citation>
    <scope>NUCLEOTIDE SEQUENCE [LARGE SCALE GENOMIC DNA]</scope>
    <source>
        <strain evidence="1">0111107269</strain>
        <tissue evidence="1">Whole body</tissue>
    </source>
</reference>
<accession>A0A310SHV9</accession>